<evidence type="ECO:0000313" key="4">
    <source>
        <dbReference type="Proteomes" id="UP000193804"/>
    </source>
</evidence>
<evidence type="ECO:0000313" key="3">
    <source>
        <dbReference type="EMBL" id="SMG11483.1"/>
    </source>
</evidence>
<sequence length="1006" mass="113222">MKKILLLLIGSFFLSIQLFAQISFQSADTVRFNTEGLTDAVLVDVDGNGVKDLVYLLDDRIYSIVGFEDNSTANKSLIFEVENVNIRNFSNFVDYNDDGFLDFAIVTFENPTSFLPYVIFVKGSEDGFVEDFRQEIPSLFYTKFIDYNQDDSFEFFYSTSETFGYVSNWENGIEGFDMEFQQESVNGIEAIDYDNDDELEIIGAGTNSFHIYDVSQSQEVDLVYSAITDFTPNTISYGDINLNGFTDFIYRKQDNIFSLTYNNGEFIENNLTESQTIFNLRSPQLIDIDQNNTLDIVFKDAQDRLRYLKNENGNFNQFELIGTTGIRFIANLLFDDFNQDGFIDILNYYAGVYDLIYLDPNQEINEIFSGEFYEEVNALSSFDMDNDGTDDLVAIAKSGSMNITYDYKNNLTGEPMKYPIQRDSDKLNVFDVDQDGKLDIIYYEPNVSAGNSVLYLMTGLGNREFEEPIQWKFIPNGDVIFETDLNSDDNLEYVTFRSFNEEIVMIDPNSGNINDYNNPDNVITIQNGSGIKAIDIGDLTGDESEDIVTANFQSQNISVLVNDGFGIFAESNIDVAQNINAIKIFDYDFDGHNDLLITTEDINSGAEHLQVYLNDGQAGFMLTHEFELDVFQAVNIDILDLDNDGDNDILVGAFTYLGQEIFENKEGTFELVSVEIDNLGQVLRLFDDINEDGKVDFLSADITFGNTFIHYNNSVSKPTFDNFSLDIQEIGYGNTTVAQSDLTASGYIVFLKEDSSSTLNELPGDNLFYAANTSFGNGSELDGAFVVYSGNDNSFEITGLKASSNYKLFAFPYNSNSPNNTLIQYTDSNFSLSFATDSSIYLLQDLPKIEIDEDGSTRLDLTEYVFDDGINTYTALADTADVELIFEANILKIESLNGFHGDVAIEISVENDYEERSYNLELLVNAVEPVLSNLTELEGIRVYPNPVADNLYFEGIIEETAYTIFTADGQMIMVGTSIPEVLNISSLADGIYIFVANSKLYKFVKR</sequence>
<dbReference type="PANTHER" id="PTHR46580">
    <property type="entry name" value="SENSOR KINASE-RELATED"/>
    <property type="match status" value="1"/>
</dbReference>
<feature type="signal peptide" evidence="2">
    <location>
        <begin position="1"/>
        <end position="20"/>
    </location>
</feature>
<dbReference type="InterPro" id="IPR013517">
    <property type="entry name" value="FG-GAP"/>
</dbReference>
<dbReference type="Pfam" id="PF13517">
    <property type="entry name" value="FG-GAP_3"/>
    <property type="match status" value="1"/>
</dbReference>
<name>A0A1X7IAM8_9BACT</name>
<keyword evidence="4" id="KW-1185">Reference proteome</keyword>
<organism evidence="3 4">
    <name type="scientific">Marivirga sericea</name>
    <dbReference type="NCBI Taxonomy" id="1028"/>
    <lineage>
        <taxon>Bacteria</taxon>
        <taxon>Pseudomonadati</taxon>
        <taxon>Bacteroidota</taxon>
        <taxon>Cytophagia</taxon>
        <taxon>Cytophagales</taxon>
        <taxon>Marivirgaceae</taxon>
        <taxon>Marivirga</taxon>
    </lineage>
</organism>
<dbReference type="PANTHER" id="PTHR46580:SF4">
    <property type="entry name" value="ATP_GTP-BINDING PROTEIN"/>
    <property type="match status" value="1"/>
</dbReference>
<accession>A0A1X7IAM8</accession>
<dbReference type="InterPro" id="IPR028994">
    <property type="entry name" value="Integrin_alpha_N"/>
</dbReference>
<evidence type="ECO:0000256" key="2">
    <source>
        <dbReference type="SAM" id="SignalP"/>
    </source>
</evidence>
<proteinExistence type="predicted"/>
<dbReference type="RefSeq" id="WP_085515422.1">
    <property type="nucleotide sequence ID" value="NZ_FXAW01000001.1"/>
</dbReference>
<dbReference type="NCBIfam" id="TIGR04183">
    <property type="entry name" value="Por_Secre_tail"/>
    <property type="match status" value="1"/>
</dbReference>
<gene>
    <name evidence="3" type="ORF">SAMN05661096_00411</name>
</gene>
<dbReference type="EMBL" id="FXAW01000001">
    <property type="protein sequence ID" value="SMG11483.1"/>
    <property type="molecule type" value="Genomic_DNA"/>
</dbReference>
<keyword evidence="1 2" id="KW-0732">Signal</keyword>
<dbReference type="AlphaFoldDB" id="A0A1X7IAM8"/>
<dbReference type="InterPro" id="IPR026444">
    <property type="entry name" value="Secre_tail"/>
</dbReference>
<dbReference type="OrthoDB" id="9816120at2"/>
<evidence type="ECO:0000256" key="1">
    <source>
        <dbReference type="ARBA" id="ARBA00022729"/>
    </source>
</evidence>
<reference evidence="4" key="1">
    <citation type="submission" date="2017-04" db="EMBL/GenBank/DDBJ databases">
        <authorList>
            <person name="Varghese N."/>
            <person name="Submissions S."/>
        </authorList>
    </citation>
    <scope>NUCLEOTIDE SEQUENCE [LARGE SCALE GENOMIC DNA]</scope>
    <source>
        <strain evidence="4">DSM 4125</strain>
    </source>
</reference>
<dbReference type="Proteomes" id="UP000193804">
    <property type="component" value="Unassembled WGS sequence"/>
</dbReference>
<protein>
    <submittedName>
        <fullName evidence="3">Por secretion system C-terminal sorting domain-containing protein</fullName>
    </submittedName>
</protein>
<dbReference type="SUPFAM" id="SSF69318">
    <property type="entry name" value="Integrin alpha N-terminal domain"/>
    <property type="match status" value="3"/>
</dbReference>
<feature type="chain" id="PRO_5012191693" evidence="2">
    <location>
        <begin position="21"/>
        <end position="1006"/>
    </location>
</feature>
<dbReference type="STRING" id="1028.SAMN05661096_00411"/>